<comment type="caution">
    <text evidence="1">The sequence shown here is derived from an EMBL/GenBank/DDBJ whole genome shotgun (WGS) entry which is preliminary data.</text>
</comment>
<proteinExistence type="predicted"/>
<accession>A0A2M9G4K0</accession>
<sequence length="111" mass="12252">MSQELYAEACAATPAVERFFRVAPDEFENWTAFGERIAANGVLERVAKNDFPMSKGERMLCLVITAKADYGHIAARAEPDVWGSGGFWSMDRINGRVALKIIADGVWDEPA</sequence>
<evidence type="ECO:0000313" key="1">
    <source>
        <dbReference type="EMBL" id="PJK30645.1"/>
    </source>
</evidence>
<organism evidence="1 2">
    <name type="scientific">Minwuia thermotolerans</name>
    <dbReference type="NCBI Taxonomy" id="2056226"/>
    <lineage>
        <taxon>Bacteria</taxon>
        <taxon>Pseudomonadati</taxon>
        <taxon>Pseudomonadota</taxon>
        <taxon>Alphaproteobacteria</taxon>
        <taxon>Minwuiales</taxon>
        <taxon>Minwuiaceae</taxon>
        <taxon>Minwuia</taxon>
    </lineage>
</organism>
<keyword evidence="2" id="KW-1185">Reference proteome</keyword>
<dbReference type="RefSeq" id="WP_109794905.1">
    <property type="nucleotide sequence ID" value="NZ_PHIG01000024.1"/>
</dbReference>
<protein>
    <submittedName>
        <fullName evidence="1">Uncharacterized protein</fullName>
    </submittedName>
</protein>
<gene>
    <name evidence="1" type="ORF">CVT23_05695</name>
</gene>
<dbReference type="EMBL" id="PHIG01000024">
    <property type="protein sequence ID" value="PJK30645.1"/>
    <property type="molecule type" value="Genomic_DNA"/>
</dbReference>
<dbReference type="Proteomes" id="UP000229498">
    <property type="component" value="Unassembled WGS sequence"/>
</dbReference>
<name>A0A2M9G4K0_9PROT</name>
<dbReference type="AlphaFoldDB" id="A0A2M9G4K0"/>
<reference evidence="1 2" key="1">
    <citation type="submission" date="2017-11" db="EMBL/GenBank/DDBJ databases">
        <title>Draft genome sequence of Rhizobiales bacterium SY3-13.</title>
        <authorList>
            <person name="Sun C."/>
        </authorList>
    </citation>
    <scope>NUCLEOTIDE SEQUENCE [LARGE SCALE GENOMIC DNA]</scope>
    <source>
        <strain evidence="1 2">SY3-13</strain>
    </source>
</reference>
<evidence type="ECO:0000313" key="2">
    <source>
        <dbReference type="Proteomes" id="UP000229498"/>
    </source>
</evidence>